<dbReference type="AlphaFoldDB" id="A0AAD7N460"/>
<sequence>MEAPTEMSLSYQPQAAQAVTSLPAQSSNLFQNAAGFHIIGGQFVSGDVHNHQNTSPANAGVSSSPLNIMDENFSESEIYCNQLLRRKRGFPLYVPAPSQNLPAAYRRKGVAIGDVGRVTPEGIFDFFFNIYLPADHPINDNHVPESFLPLIPYDSRDIVNMSYDPGDCVTTSSVQNLALDPPLDEFPGGDFVFSCGVPQGAILALPHGGHLEKLENVEAMRVYAATHAESWYKYITEVRGRALGNGALYLVTGCEKTQSWGMSSFYSVDDQFQLAFKPRLRPDSTSQYRWSGVHGHRLPAQHKSYNSPPNGGPLNQTTFIHGLSISLGVGLWAKLFAKVEIRDIGESQLGGVNGNSMAYSAGSSLFSWSLGILGGGAPAAGKQHTEQRGNAFLSDISPISKIFHPGELINAYILHRVPQATVVLSHDDDWCDILSDQVQATRYRRFRN</sequence>
<proteinExistence type="predicted"/>
<accession>A0AAD7N460</accession>
<dbReference type="Proteomes" id="UP001215598">
    <property type="component" value="Unassembled WGS sequence"/>
</dbReference>
<comment type="caution">
    <text evidence="1">The sequence shown here is derived from an EMBL/GenBank/DDBJ whole genome shotgun (WGS) entry which is preliminary data.</text>
</comment>
<organism evidence="1 2">
    <name type="scientific">Mycena metata</name>
    <dbReference type="NCBI Taxonomy" id="1033252"/>
    <lineage>
        <taxon>Eukaryota</taxon>
        <taxon>Fungi</taxon>
        <taxon>Dikarya</taxon>
        <taxon>Basidiomycota</taxon>
        <taxon>Agaricomycotina</taxon>
        <taxon>Agaricomycetes</taxon>
        <taxon>Agaricomycetidae</taxon>
        <taxon>Agaricales</taxon>
        <taxon>Marasmiineae</taxon>
        <taxon>Mycenaceae</taxon>
        <taxon>Mycena</taxon>
    </lineage>
</organism>
<evidence type="ECO:0000313" key="2">
    <source>
        <dbReference type="Proteomes" id="UP001215598"/>
    </source>
</evidence>
<gene>
    <name evidence="1" type="ORF">B0H16DRAFT_971335</name>
</gene>
<reference evidence="1" key="1">
    <citation type="submission" date="2023-03" db="EMBL/GenBank/DDBJ databases">
        <title>Massive genome expansion in bonnet fungi (Mycena s.s.) driven by repeated elements and novel gene families across ecological guilds.</title>
        <authorList>
            <consortium name="Lawrence Berkeley National Laboratory"/>
            <person name="Harder C.B."/>
            <person name="Miyauchi S."/>
            <person name="Viragh M."/>
            <person name="Kuo A."/>
            <person name="Thoen E."/>
            <person name="Andreopoulos B."/>
            <person name="Lu D."/>
            <person name="Skrede I."/>
            <person name="Drula E."/>
            <person name="Henrissat B."/>
            <person name="Morin E."/>
            <person name="Kohler A."/>
            <person name="Barry K."/>
            <person name="LaButti K."/>
            <person name="Morin E."/>
            <person name="Salamov A."/>
            <person name="Lipzen A."/>
            <person name="Mereny Z."/>
            <person name="Hegedus B."/>
            <person name="Baldrian P."/>
            <person name="Stursova M."/>
            <person name="Weitz H."/>
            <person name="Taylor A."/>
            <person name="Grigoriev I.V."/>
            <person name="Nagy L.G."/>
            <person name="Martin F."/>
            <person name="Kauserud H."/>
        </authorList>
    </citation>
    <scope>NUCLEOTIDE SEQUENCE</scope>
    <source>
        <strain evidence="1">CBHHK182m</strain>
    </source>
</reference>
<name>A0AAD7N460_9AGAR</name>
<evidence type="ECO:0000313" key="1">
    <source>
        <dbReference type="EMBL" id="KAJ7745711.1"/>
    </source>
</evidence>
<keyword evidence="2" id="KW-1185">Reference proteome</keyword>
<dbReference type="EMBL" id="JARKIB010000082">
    <property type="protein sequence ID" value="KAJ7745711.1"/>
    <property type="molecule type" value="Genomic_DNA"/>
</dbReference>
<protein>
    <submittedName>
        <fullName evidence="1">Uncharacterized protein</fullName>
    </submittedName>
</protein>